<feature type="domain" description="Amidohydrolase 3" evidence="2">
    <location>
        <begin position="378"/>
        <end position="502"/>
    </location>
</feature>
<dbReference type="KEGG" id="tsa:AciPR4_0237"/>
<feature type="domain" description="Amidohydrolase 3" evidence="2">
    <location>
        <begin position="72"/>
        <end position="212"/>
    </location>
</feature>
<organism evidence="3 4">
    <name type="scientific">Terriglobus saanensis (strain ATCC BAA-1853 / DSM 23119 / SP1PR4)</name>
    <dbReference type="NCBI Taxonomy" id="401053"/>
    <lineage>
        <taxon>Bacteria</taxon>
        <taxon>Pseudomonadati</taxon>
        <taxon>Acidobacteriota</taxon>
        <taxon>Terriglobia</taxon>
        <taxon>Terriglobales</taxon>
        <taxon>Acidobacteriaceae</taxon>
        <taxon>Terriglobus</taxon>
    </lineage>
</organism>
<dbReference type="GO" id="GO:0016812">
    <property type="term" value="F:hydrolase activity, acting on carbon-nitrogen (but not peptide) bonds, in cyclic amides"/>
    <property type="evidence" value="ECO:0007669"/>
    <property type="project" value="TreeGrafter"/>
</dbReference>
<dbReference type="AlphaFoldDB" id="E8V0L2"/>
<accession>E8V0L2</accession>
<dbReference type="InterPro" id="IPR050378">
    <property type="entry name" value="Metallo-dep_Hydrolases_sf"/>
</dbReference>
<evidence type="ECO:0000256" key="1">
    <source>
        <dbReference type="SAM" id="SignalP"/>
    </source>
</evidence>
<dbReference type="Gene3D" id="2.30.40.10">
    <property type="entry name" value="Urease, subunit C, domain 1"/>
    <property type="match status" value="1"/>
</dbReference>
<evidence type="ECO:0000259" key="2">
    <source>
        <dbReference type="Pfam" id="PF07969"/>
    </source>
</evidence>
<dbReference type="InterPro" id="IPR032466">
    <property type="entry name" value="Metal_Hydrolase"/>
</dbReference>
<dbReference type="Pfam" id="PF07969">
    <property type="entry name" value="Amidohydro_3"/>
    <property type="match status" value="2"/>
</dbReference>
<dbReference type="eggNOG" id="COG3653">
    <property type="taxonomic scope" value="Bacteria"/>
</dbReference>
<reference evidence="3 4" key="1">
    <citation type="journal article" date="2012" name="Stand. Genomic Sci.">
        <title>Complete genome sequence of Terriglobus saanensis type strain SP1PR4(T), an Acidobacteria from tundra soil.</title>
        <authorList>
            <person name="Rawat S.R."/>
            <person name="Mannisto M.K."/>
            <person name="Starovoytov V."/>
            <person name="Goodwin L."/>
            <person name="Nolan M."/>
            <person name="Hauser L."/>
            <person name="Land M."/>
            <person name="Davenport K.W."/>
            <person name="Woyke T."/>
            <person name="Haggblom M.M."/>
        </authorList>
    </citation>
    <scope>NUCLEOTIDE SEQUENCE</scope>
    <source>
        <strain evidence="4">ATCC BAA-1853 / DSM 23119 / SP1PR4</strain>
    </source>
</reference>
<dbReference type="SUPFAM" id="SSF51556">
    <property type="entry name" value="Metallo-dependent hydrolases"/>
    <property type="match status" value="1"/>
</dbReference>
<sequence>MTASLKYLLARVFVVSSFPLIAVAAQSQDLDVIVRGGSVLDGSGSAAVKTDVGIKGDRIVFVGPSKGHKAKRVIDATGLVVTPGFIDPHTHTAEDLSNPMYSRNDAYLMQGVTTVVTGNDGSSPTDVGATLARWKRQGIGTNAALFIGQGTVRSEVMAMSDAKPTPEQMEKMKSLVETAMSEGAIGLSTGLYYAPGSYSSTEEVIELAKIAARHGGLYDTHMRDESSYNIGLLGSVRETIRIGRETQMPVMISHIKALGADVWGQSSDVIALIDAARKDGVKVTASQYPYTASGTSVTASLVPRWAEVGGHNALLKNMTDPSVHAHLVEEMTLNLKRRGGPEALLMTSAKDKSIVGKTLETIAAERKVSPIDAAIQIVLAGGSDVASFNMKEADIEAFMRQPWVMTCSDGSEGHPRKFGTFPRKLREYVYQRHVISLEFAVRSSTSLTAETLGLKERGLLKPGYFADVLVFDPKTFNERATYQSPRVLATGVRYLTVNGVLVINNGALTTALAGRPLKH</sequence>
<dbReference type="GO" id="GO:0047420">
    <property type="term" value="F:N-acyl-D-amino-acid deacylase activity"/>
    <property type="evidence" value="ECO:0007669"/>
    <property type="project" value="UniProtKB-EC"/>
</dbReference>
<dbReference type="HOGENOM" id="CLU_016107_2_1_0"/>
<protein>
    <submittedName>
        <fullName evidence="3">N-acyl-D-amino-acid deacylase</fullName>
        <ecNumber evidence="3">3.5.1.81</ecNumber>
    </submittedName>
</protein>
<dbReference type="SUPFAM" id="SSF51338">
    <property type="entry name" value="Composite domain of metallo-dependent hydrolases"/>
    <property type="match status" value="1"/>
</dbReference>
<dbReference type="InterPro" id="IPR013108">
    <property type="entry name" value="Amidohydro_3"/>
</dbReference>
<dbReference type="RefSeq" id="WP_013566808.1">
    <property type="nucleotide sequence ID" value="NC_014963.1"/>
</dbReference>
<dbReference type="GO" id="GO:0005829">
    <property type="term" value="C:cytosol"/>
    <property type="evidence" value="ECO:0007669"/>
    <property type="project" value="TreeGrafter"/>
</dbReference>
<keyword evidence="3" id="KW-0378">Hydrolase</keyword>
<keyword evidence="1" id="KW-0732">Signal</keyword>
<gene>
    <name evidence="3" type="ordered locus">AciPR4_0237</name>
</gene>
<dbReference type="PANTHER" id="PTHR11647:SF1">
    <property type="entry name" value="COLLAPSIN RESPONSE MEDIATOR PROTEIN"/>
    <property type="match status" value="1"/>
</dbReference>
<evidence type="ECO:0000313" key="3">
    <source>
        <dbReference type="EMBL" id="ADV81075.1"/>
    </source>
</evidence>
<feature type="signal peptide" evidence="1">
    <location>
        <begin position="1"/>
        <end position="24"/>
    </location>
</feature>
<keyword evidence="4" id="KW-1185">Reference proteome</keyword>
<dbReference type="EMBL" id="CP002467">
    <property type="protein sequence ID" value="ADV81075.1"/>
    <property type="molecule type" value="Genomic_DNA"/>
</dbReference>
<dbReference type="EC" id="3.5.1.81" evidence="3"/>
<feature type="chain" id="PRO_5003232259" evidence="1">
    <location>
        <begin position="25"/>
        <end position="519"/>
    </location>
</feature>
<dbReference type="Gene3D" id="3.20.20.140">
    <property type="entry name" value="Metal-dependent hydrolases"/>
    <property type="match status" value="2"/>
</dbReference>
<dbReference type="InterPro" id="IPR011059">
    <property type="entry name" value="Metal-dep_hydrolase_composite"/>
</dbReference>
<evidence type="ECO:0000313" key="4">
    <source>
        <dbReference type="Proteomes" id="UP000006844"/>
    </source>
</evidence>
<dbReference type="Proteomes" id="UP000006844">
    <property type="component" value="Chromosome"/>
</dbReference>
<dbReference type="STRING" id="401053.AciPR4_0237"/>
<proteinExistence type="predicted"/>
<dbReference type="PANTHER" id="PTHR11647">
    <property type="entry name" value="HYDRANTOINASE/DIHYDROPYRIMIDINASE FAMILY MEMBER"/>
    <property type="match status" value="1"/>
</dbReference>
<dbReference type="CDD" id="cd01297">
    <property type="entry name" value="D-aminoacylase"/>
    <property type="match status" value="1"/>
</dbReference>
<name>E8V0L2_TERSS</name>